<accession>A0A5N5D744</accession>
<feature type="region of interest" description="Disordered" evidence="3">
    <location>
        <begin position="230"/>
        <end position="300"/>
    </location>
</feature>
<comment type="similarity">
    <text evidence="1">Belongs to the short-chain dehydrogenases/reductases (SDR) family.</text>
</comment>
<feature type="compositionally biased region" description="Basic and acidic residues" evidence="3">
    <location>
        <begin position="241"/>
        <end position="253"/>
    </location>
</feature>
<evidence type="ECO:0000256" key="3">
    <source>
        <dbReference type="SAM" id="MobiDB-lite"/>
    </source>
</evidence>
<dbReference type="PANTHER" id="PTHR43639:SF1">
    <property type="entry name" value="SHORT-CHAIN DEHYDROGENASE_REDUCTASE FAMILY PROTEIN"/>
    <property type="match status" value="1"/>
</dbReference>
<dbReference type="SUPFAM" id="SSF51735">
    <property type="entry name" value="NAD(P)-binding Rossmann-fold domains"/>
    <property type="match status" value="1"/>
</dbReference>
<dbReference type="GO" id="GO:0016491">
    <property type="term" value="F:oxidoreductase activity"/>
    <property type="evidence" value="ECO:0007669"/>
    <property type="project" value="UniProtKB-KW"/>
</dbReference>
<dbReference type="SMART" id="SM00822">
    <property type="entry name" value="PKS_KR"/>
    <property type="match status" value="1"/>
</dbReference>
<feature type="compositionally biased region" description="Acidic residues" evidence="3">
    <location>
        <begin position="284"/>
        <end position="293"/>
    </location>
</feature>
<protein>
    <submittedName>
        <fullName evidence="5">Versicolorin reductase</fullName>
    </submittedName>
</protein>
<evidence type="ECO:0000259" key="4">
    <source>
        <dbReference type="SMART" id="SM00822"/>
    </source>
</evidence>
<dbReference type="InterPro" id="IPR021858">
    <property type="entry name" value="Fun_TF"/>
</dbReference>
<evidence type="ECO:0000256" key="1">
    <source>
        <dbReference type="ARBA" id="ARBA00006484"/>
    </source>
</evidence>
<dbReference type="OrthoDB" id="2015447at2759"/>
<dbReference type="EMBL" id="VCHE01000059">
    <property type="protein sequence ID" value="KAB2573437.1"/>
    <property type="molecule type" value="Genomic_DNA"/>
</dbReference>
<keyword evidence="6" id="KW-1185">Reference proteome</keyword>
<reference evidence="5 6" key="1">
    <citation type="journal article" date="2019" name="Sci. Rep.">
        <title>A multi-omics analysis of the grapevine pathogen Lasiodiplodia theobromae reveals that temperature affects the expression of virulence- and pathogenicity-related genes.</title>
        <authorList>
            <person name="Felix C."/>
            <person name="Meneses R."/>
            <person name="Goncalves M.F.M."/>
            <person name="Tilleman L."/>
            <person name="Duarte A.S."/>
            <person name="Jorrin-Novo J.V."/>
            <person name="Van de Peer Y."/>
            <person name="Deforce D."/>
            <person name="Van Nieuwerburgh F."/>
            <person name="Esteves A.C."/>
            <person name="Alves A."/>
        </authorList>
    </citation>
    <scope>NUCLEOTIDE SEQUENCE [LARGE SCALE GENOMIC DNA]</scope>
    <source>
        <strain evidence="5 6">LA-SOL3</strain>
    </source>
</reference>
<organism evidence="5 6">
    <name type="scientific">Lasiodiplodia theobromae</name>
    <dbReference type="NCBI Taxonomy" id="45133"/>
    <lineage>
        <taxon>Eukaryota</taxon>
        <taxon>Fungi</taxon>
        <taxon>Dikarya</taxon>
        <taxon>Ascomycota</taxon>
        <taxon>Pezizomycotina</taxon>
        <taxon>Dothideomycetes</taxon>
        <taxon>Dothideomycetes incertae sedis</taxon>
        <taxon>Botryosphaeriales</taxon>
        <taxon>Botryosphaeriaceae</taxon>
        <taxon>Lasiodiplodia</taxon>
    </lineage>
</organism>
<evidence type="ECO:0000313" key="6">
    <source>
        <dbReference type="Proteomes" id="UP000325902"/>
    </source>
</evidence>
<dbReference type="PANTHER" id="PTHR43639">
    <property type="entry name" value="OXIDOREDUCTASE, SHORT-CHAIN DEHYDROGENASE/REDUCTASE FAMILY (AFU_ORTHOLOGUE AFUA_5G02870)"/>
    <property type="match status" value="1"/>
</dbReference>
<sequence length="720" mass="78764">MPDFKGLDLSGKTAIVTGASRGIGAGIAVLLGKRGANVVINYISPTSRERAEKVAEEVKANGTIAILCQADVSDLSDIPKLVRSALEISQTGKIEILIHNAAQGNEANLVDTTEDFYNRHFDTNVKGPIFLTKAVEPHLPKGGRIVFISSAGARLGVAGQTVYAATKAANEALVRVWAKELGQSHGITVNAVNPGPVATVDPQLSATQELDDLASWPTEAELTAFDESALCNGDIPNDSSHQAHDDRPEDRDSPGLLWPEQRIQLSDLEPADPEHGERRGESQAEGDSEVPDENTDRNEASDVLSSLLGDRGIPDSLMLMLNQYNNEFCVLPLTSDFEANPFRCHEKLSNGSSQLLIHSILALSYRHINRITGNCSMEARQHKEEALKLLEQELHLSNTKGSLLDAVLILITLDCATSAHGPWVSHLSRAYSVLESAGGLAAMRVPRARAQIEMLVWWDVTLALTSRKGYVMPESYLCRLFGDDNADDATTISFYNVSGCPRELFKHMVCLAKYARELELASTMTCVSFRNDPVLDVEKSIREWAAEEYGDICGLAGLHGGGAGGDDLAEQGGGGGETVEEKVNAKQDLHHCAEAWRYALLLYVERVFKWDRKGPPSPRGAFLARKTLNHVWCCRRSTMVQKQLLLPVFLAGCETKDPALRALASEYCAWWSEKTRYDMFTTTSILLDEVWASTSTTSWWGSVIDEKSGGNSLSYQYLFG</sequence>
<proteinExistence type="inferred from homology"/>
<name>A0A5N5D744_9PEZI</name>
<evidence type="ECO:0000313" key="5">
    <source>
        <dbReference type="EMBL" id="KAB2573437.1"/>
    </source>
</evidence>
<gene>
    <name evidence="5" type="primary">stcU_1</name>
    <name evidence="5" type="ORF">DBV05_g7926</name>
</gene>
<evidence type="ECO:0000256" key="2">
    <source>
        <dbReference type="ARBA" id="ARBA00023002"/>
    </source>
</evidence>
<comment type="caution">
    <text evidence="5">The sequence shown here is derived from an EMBL/GenBank/DDBJ whole genome shotgun (WGS) entry which is preliminary data.</text>
</comment>
<dbReference type="InterPro" id="IPR002347">
    <property type="entry name" value="SDR_fam"/>
</dbReference>
<dbReference type="Pfam" id="PF13561">
    <property type="entry name" value="adh_short_C2"/>
    <property type="match status" value="1"/>
</dbReference>
<dbReference type="Gene3D" id="3.40.50.720">
    <property type="entry name" value="NAD(P)-binding Rossmann-like Domain"/>
    <property type="match status" value="1"/>
</dbReference>
<keyword evidence="2" id="KW-0560">Oxidoreductase</keyword>
<dbReference type="InterPro" id="IPR036291">
    <property type="entry name" value="NAD(P)-bd_dom_sf"/>
</dbReference>
<feature type="domain" description="Ketoreductase" evidence="4">
    <location>
        <begin position="12"/>
        <end position="195"/>
    </location>
</feature>
<feature type="compositionally biased region" description="Basic and acidic residues" evidence="3">
    <location>
        <begin position="272"/>
        <end position="282"/>
    </location>
</feature>
<dbReference type="Pfam" id="PF11951">
    <property type="entry name" value="Fungal_trans_2"/>
    <property type="match status" value="1"/>
</dbReference>
<dbReference type="PRINTS" id="PR00081">
    <property type="entry name" value="GDHRDH"/>
</dbReference>
<dbReference type="AlphaFoldDB" id="A0A5N5D744"/>
<dbReference type="Proteomes" id="UP000325902">
    <property type="component" value="Unassembled WGS sequence"/>
</dbReference>
<dbReference type="InterPro" id="IPR057326">
    <property type="entry name" value="KR_dom"/>
</dbReference>